<name>A0ABN2SXQ9_9MICO</name>
<proteinExistence type="predicted"/>
<feature type="transmembrane region" description="Helical" evidence="1">
    <location>
        <begin position="32"/>
        <end position="57"/>
    </location>
</feature>
<keyword evidence="1" id="KW-1133">Transmembrane helix</keyword>
<dbReference type="Proteomes" id="UP001500326">
    <property type="component" value="Unassembled WGS sequence"/>
</dbReference>
<evidence type="ECO:0000313" key="3">
    <source>
        <dbReference type="Proteomes" id="UP001500326"/>
    </source>
</evidence>
<dbReference type="EMBL" id="BAAAOH010000001">
    <property type="protein sequence ID" value="GAA1994413.1"/>
    <property type="molecule type" value="Genomic_DNA"/>
</dbReference>
<reference evidence="2 3" key="1">
    <citation type="journal article" date="2019" name="Int. J. Syst. Evol. Microbiol.">
        <title>The Global Catalogue of Microorganisms (GCM) 10K type strain sequencing project: providing services to taxonomists for standard genome sequencing and annotation.</title>
        <authorList>
            <consortium name="The Broad Institute Genomics Platform"/>
            <consortium name="The Broad Institute Genome Sequencing Center for Infectious Disease"/>
            <person name="Wu L."/>
            <person name="Ma J."/>
        </authorList>
    </citation>
    <scope>NUCLEOTIDE SEQUENCE [LARGE SCALE GENOMIC DNA]</scope>
    <source>
        <strain evidence="2 3">JCM 14902</strain>
    </source>
</reference>
<sequence>MGTPDNANREPLHQARYEPSVSWGLGILVGDLLVWTPLIAAMAGVNQVGAMILVIYVSA</sequence>
<organism evidence="2 3">
    <name type="scientific">Microbacterium pumilum</name>
    <dbReference type="NCBI Taxonomy" id="344165"/>
    <lineage>
        <taxon>Bacteria</taxon>
        <taxon>Bacillati</taxon>
        <taxon>Actinomycetota</taxon>
        <taxon>Actinomycetes</taxon>
        <taxon>Micrococcales</taxon>
        <taxon>Microbacteriaceae</taxon>
        <taxon>Microbacterium</taxon>
    </lineage>
</organism>
<gene>
    <name evidence="2" type="ORF">GCM10009777_32640</name>
</gene>
<keyword evidence="1" id="KW-0472">Membrane</keyword>
<protein>
    <recommendedName>
        <fullName evidence="4">Amino acid permease</fullName>
    </recommendedName>
</protein>
<evidence type="ECO:0008006" key="4">
    <source>
        <dbReference type="Google" id="ProtNLM"/>
    </source>
</evidence>
<accession>A0ABN2SXQ9</accession>
<evidence type="ECO:0000313" key="2">
    <source>
        <dbReference type="EMBL" id="GAA1994413.1"/>
    </source>
</evidence>
<keyword evidence="3" id="KW-1185">Reference proteome</keyword>
<keyword evidence="1" id="KW-0812">Transmembrane</keyword>
<comment type="caution">
    <text evidence="2">The sequence shown here is derived from an EMBL/GenBank/DDBJ whole genome shotgun (WGS) entry which is preliminary data.</text>
</comment>
<evidence type="ECO:0000256" key="1">
    <source>
        <dbReference type="SAM" id="Phobius"/>
    </source>
</evidence>